<dbReference type="InterPro" id="IPR050357">
    <property type="entry name" value="Arrestin_domain-protein"/>
</dbReference>
<dbReference type="SUPFAM" id="SSF81296">
    <property type="entry name" value="E set domains"/>
    <property type="match status" value="1"/>
</dbReference>
<evidence type="ECO:0000259" key="3">
    <source>
        <dbReference type="Pfam" id="PF00339"/>
    </source>
</evidence>
<dbReference type="Pfam" id="PF00339">
    <property type="entry name" value="Arrestin_N"/>
    <property type="match status" value="1"/>
</dbReference>
<dbReference type="OrthoDB" id="2333384at2759"/>
<dbReference type="InterPro" id="IPR014752">
    <property type="entry name" value="Arrestin-like_C"/>
</dbReference>
<gene>
    <name evidence="5" type="ORF">C0Q70_19781</name>
</gene>
<evidence type="ECO:0000259" key="4">
    <source>
        <dbReference type="Pfam" id="PF02752"/>
    </source>
</evidence>
<name>A0A2T7NDP0_POMCA</name>
<organism evidence="5 6">
    <name type="scientific">Pomacea canaliculata</name>
    <name type="common">Golden apple snail</name>
    <dbReference type="NCBI Taxonomy" id="400727"/>
    <lineage>
        <taxon>Eukaryota</taxon>
        <taxon>Metazoa</taxon>
        <taxon>Spiralia</taxon>
        <taxon>Lophotrochozoa</taxon>
        <taxon>Mollusca</taxon>
        <taxon>Gastropoda</taxon>
        <taxon>Caenogastropoda</taxon>
        <taxon>Architaenioglossa</taxon>
        <taxon>Ampullarioidea</taxon>
        <taxon>Ampullariidae</taxon>
        <taxon>Pomacea</taxon>
    </lineage>
</organism>
<dbReference type="Pfam" id="PF02752">
    <property type="entry name" value="Arrestin_C"/>
    <property type="match status" value="1"/>
</dbReference>
<dbReference type="PANTHER" id="PTHR11188:SF176">
    <property type="entry name" value="ARRESTIN DOMAIN-CONTAINING PROTEIN 1"/>
    <property type="match status" value="1"/>
</dbReference>
<evidence type="ECO:0000313" key="5">
    <source>
        <dbReference type="EMBL" id="PVD19294.1"/>
    </source>
</evidence>
<dbReference type="GO" id="GO:0005737">
    <property type="term" value="C:cytoplasm"/>
    <property type="evidence" value="ECO:0007669"/>
    <property type="project" value="TreeGrafter"/>
</dbReference>
<proteinExistence type="inferred from homology"/>
<dbReference type="EMBL" id="PZQS01000013">
    <property type="protein sequence ID" value="PVD19294.1"/>
    <property type="molecule type" value="Genomic_DNA"/>
</dbReference>
<evidence type="ECO:0000313" key="6">
    <source>
        <dbReference type="Proteomes" id="UP000245119"/>
    </source>
</evidence>
<protein>
    <submittedName>
        <fullName evidence="5">Uncharacterized protein</fullName>
    </submittedName>
</protein>
<evidence type="ECO:0000256" key="2">
    <source>
        <dbReference type="SAM" id="MobiDB-lite"/>
    </source>
</evidence>
<reference evidence="5 6" key="1">
    <citation type="submission" date="2018-04" db="EMBL/GenBank/DDBJ databases">
        <title>The genome of golden apple snail Pomacea canaliculata provides insight into stress tolerance and invasive adaptation.</title>
        <authorList>
            <person name="Liu C."/>
            <person name="Liu B."/>
            <person name="Ren Y."/>
            <person name="Zhang Y."/>
            <person name="Wang H."/>
            <person name="Li S."/>
            <person name="Jiang F."/>
            <person name="Yin L."/>
            <person name="Zhang G."/>
            <person name="Qian W."/>
            <person name="Fan W."/>
        </authorList>
    </citation>
    <scope>NUCLEOTIDE SEQUENCE [LARGE SCALE GENOMIC DNA]</scope>
    <source>
        <strain evidence="5">SZHN2017</strain>
        <tissue evidence="5">Muscle</tissue>
    </source>
</reference>
<sequence length="458" mass="50237">MGKLKTFEIFVDNQDGQVAAGETLRGEVVLETTEDIDVVEIRVEFKGRCQVQWADPKSSTPMAEIHATAVEPVVAEEEYINDCLKLFPGHECTDDSTPLKKGSHTFDFRFHVPAHAPSSFSGSQGHVRYSLRAAVERTWKTEVNKRDVTVVSHLDLNTVPAAKLVVLHWRPTLTPGLHHLTPGLHHLTPGLHHLTPGLHHLTPGPHHLTPAVCCCVTQITQYRAYGDKFNGQVVLAKSRLGKIPAGRSFQGCDRSLRVPLCPPSRLPGCNLISVCYQLELKIRPAMLTLKRLRLSSEIIVGTIAVDRSLQTDRPPDYWTSPPPSYEEVIASDRVRSASLRSLDGVTIPPAPPAITITPTSPTSPTTPSAPGSNDMDDTTTTTECPAPAPESVSTSSPAGHARAFRKSMSTWAETSRPLKNDNLRLTVLKTRLSDDFPFHLRPRANTEGTLDTCRTPGR</sequence>
<feature type="region of interest" description="Disordered" evidence="2">
    <location>
        <begin position="342"/>
        <end position="414"/>
    </location>
</feature>
<keyword evidence="6" id="KW-1185">Reference proteome</keyword>
<feature type="domain" description="Arrestin C-terminal-like" evidence="4">
    <location>
        <begin position="212"/>
        <end position="303"/>
    </location>
</feature>
<dbReference type="PANTHER" id="PTHR11188">
    <property type="entry name" value="ARRESTIN DOMAIN CONTAINING PROTEIN"/>
    <property type="match status" value="1"/>
</dbReference>
<comment type="similarity">
    <text evidence="1">Belongs to the arrestin family.</text>
</comment>
<feature type="domain" description="Arrestin-like N-terminal" evidence="3">
    <location>
        <begin position="7"/>
        <end position="157"/>
    </location>
</feature>
<comment type="caution">
    <text evidence="5">The sequence shown here is derived from an EMBL/GenBank/DDBJ whole genome shotgun (WGS) entry which is preliminary data.</text>
</comment>
<dbReference type="Proteomes" id="UP000245119">
    <property type="component" value="Linkage Group LG13"/>
</dbReference>
<dbReference type="Gene3D" id="2.60.40.640">
    <property type="match status" value="2"/>
</dbReference>
<feature type="compositionally biased region" description="Low complexity" evidence="2">
    <location>
        <begin position="353"/>
        <end position="370"/>
    </location>
</feature>
<dbReference type="GO" id="GO:0015031">
    <property type="term" value="P:protein transport"/>
    <property type="evidence" value="ECO:0007669"/>
    <property type="project" value="TreeGrafter"/>
</dbReference>
<accession>A0A2T7NDP0</accession>
<dbReference type="STRING" id="400727.A0A2T7NDP0"/>
<dbReference type="InterPro" id="IPR014756">
    <property type="entry name" value="Ig_E-set"/>
</dbReference>
<dbReference type="InterPro" id="IPR011021">
    <property type="entry name" value="Arrestin-like_N"/>
</dbReference>
<dbReference type="InterPro" id="IPR011022">
    <property type="entry name" value="Arrestin_C-like"/>
</dbReference>
<dbReference type="AlphaFoldDB" id="A0A2T7NDP0"/>
<evidence type="ECO:0000256" key="1">
    <source>
        <dbReference type="ARBA" id="ARBA00005298"/>
    </source>
</evidence>